<dbReference type="Proteomes" id="UP000186030">
    <property type="component" value="Unassembled WGS sequence"/>
</dbReference>
<reference evidence="1 2" key="1">
    <citation type="submission" date="2016-11" db="EMBL/GenBank/DDBJ databases">
        <authorList>
            <person name="Kadnikov V."/>
            <person name="Nazina T."/>
        </authorList>
    </citation>
    <scope>NUCLEOTIDE SEQUENCE [LARGE SCALE GENOMIC DNA]</scope>
    <source>
        <strain evidence="1 2">1017</strain>
    </source>
</reference>
<name>A0A1Q5T6P3_9BACL</name>
<protein>
    <submittedName>
        <fullName evidence="1">Uncharacterized protein</fullName>
    </submittedName>
</protein>
<organism evidence="1 2">
    <name type="scientific">Geobacillus proteiniphilus</name>
    <dbReference type="NCBI Taxonomy" id="860353"/>
    <lineage>
        <taxon>Bacteria</taxon>
        <taxon>Bacillati</taxon>
        <taxon>Bacillota</taxon>
        <taxon>Bacilli</taxon>
        <taxon>Bacillales</taxon>
        <taxon>Anoxybacillaceae</taxon>
        <taxon>Geobacillus</taxon>
    </lineage>
</organism>
<comment type="caution">
    <text evidence="1">The sequence shown here is derived from an EMBL/GenBank/DDBJ whole genome shotgun (WGS) entry which is preliminary data.</text>
</comment>
<proteinExistence type="predicted"/>
<dbReference type="AlphaFoldDB" id="A0A1Q5T6P3"/>
<dbReference type="EMBL" id="MQMG01000006">
    <property type="protein sequence ID" value="OKO95815.1"/>
    <property type="molecule type" value="Genomic_DNA"/>
</dbReference>
<reference evidence="2" key="2">
    <citation type="submission" date="2017-01" db="EMBL/GenBank/DDBJ databases">
        <title>Genome sequencing and annotation of Geobacillus sp. 1017, a Hydrocarbon-Oxidizing Thermophilic Bacterium Isolated from a Heavy Oil Reservoir (China).</title>
        <authorList>
            <person name="Kadnikov V.V."/>
            <person name="Mardanov A.V."/>
            <person name="Poltaraus A.B."/>
            <person name="Sokolova D.S."/>
            <person name="Semenova E.M."/>
            <person name="Ravin N.V."/>
            <person name="Tourova T.P."/>
            <person name="Nazina T.N."/>
        </authorList>
    </citation>
    <scope>NUCLEOTIDE SEQUENCE [LARGE SCALE GENOMIC DNA]</scope>
    <source>
        <strain evidence="2">1017</strain>
    </source>
</reference>
<accession>A0A1Q5T6P3</accession>
<gene>
    <name evidence="1" type="ORF">BRO54_0805</name>
</gene>
<evidence type="ECO:0000313" key="1">
    <source>
        <dbReference type="EMBL" id="OKO95815.1"/>
    </source>
</evidence>
<sequence length="48" mass="5302">MAVRKARETLSLRILASGPALLSARWLKKPGRPLLEGMSLVVKSRSRT</sequence>
<evidence type="ECO:0000313" key="2">
    <source>
        <dbReference type="Proteomes" id="UP000186030"/>
    </source>
</evidence>